<evidence type="ECO:0000256" key="1">
    <source>
        <dbReference type="SAM" id="MobiDB-lite"/>
    </source>
</evidence>
<evidence type="ECO:0000256" key="2">
    <source>
        <dbReference type="SAM" id="Phobius"/>
    </source>
</evidence>
<keyword evidence="2" id="KW-1133">Transmembrane helix</keyword>
<reference evidence="4" key="1">
    <citation type="journal article" date="2016" name="Nat. Commun.">
        <title>The Gonium pectorale genome demonstrates co-option of cell cycle regulation during the evolution of multicellularity.</title>
        <authorList>
            <person name="Hanschen E.R."/>
            <person name="Marriage T.N."/>
            <person name="Ferris P.J."/>
            <person name="Hamaji T."/>
            <person name="Toyoda A."/>
            <person name="Fujiyama A."/>
            <person name="Neme R."/>
            <person name="Noguchi H."/>
            <person name="Minakuchi Y."/>
            <person name="Suzuki M."/>
            <person name="Kawai-Toyooka H."/>
            <person name="Smith D.R."/>
            <person name="Sparks H."/>
            <person name="Anderson J."/>
            <person name="Bakaric R."/>
            <person name="Luria V."/>
            <person name="Karger A."/>
            <person name="Kirschner M.W."/>
            <person name="Durand P.M."/>
            <person name="Michod R.E."/>
            <person name="Nozaki H."/>
            <person name="Olson B.J."/>
        </authorList>
    </citation>
    <scope>NUCLEOTIDE SEQUENCE [LARGE SCALE GENOMIC DNA]</scope>
    <source>
        <strain evidence="4">NIES-2863</strain>
    </source>
</reference>
<feature type="compositionally biased region" description="Gly residues" evidence="1">
    <location>
        <begin position="2271"/>
        <end position="2292"/>
    </location>
</feature>
<dbReference type="SMART" id="SM00710">
    <property type="entry name" value="PbH1"/>
    <property type="match status" value="6"/>
</dbReference>
<feature type="transmembrane region" description="Helical" evidence="2">
    <location>
        <begin position="1811"/>
        <end position="1831"/>
    </location>
</feature>
<feature type="compositionally biased region" description="Pro residues" evidence="1">
    <location>
        <begin position="2067"/>
        <end position="2089"/>
    </location>
</feature>
<dbReference type="InterPro" id="IPR006626">
    <property type="entry name" value="PbH1"/>
</dbReference>
<dbReference type="GO" id="GO:0000724">
    <property type="term" value="P:double-strand break repair via homologous recombination"/>
    <property type="evidence" value="ECO:0007669"/>
    <property type="project" value="TreeGrafter"/>
</dbReference>
<dbReference type="PANTHER" id="PTHR19862:SF14">
    <property type="entry name" value="WD REPEAT-CONTAINING PROTEIN 48"/>
    <property type="match status" value="1"/>
</dbReference>
<feature type="region of interest" description="Disordered" evidence="1">
    <location>
        <begin position="2001"/>
        <end position="2042"/>
    </location>
</feature>
<dbReference type="PANTHER" id="PTHR19862">
    <property type="entry name" value="WD REPEAT-CONTAINING PROTEIN 48"/>
    <property type="match status" value="1"/>
</dbReference>
<dbReference type="STRING" id="33097.A0A150GGI0"/>
<evidence type="ECO:0000313" key="3">
    <source>
        <dbReference type="EMBL" id="KXZ48949.1"/>
    </source>
</evidence>
<feature type="transmembrane region" description="Helical" evidence="2">
    <location>
        <begin position="2350"/>
        <end position="2372"/>
    </location>
</feature>
<keyword evidence="4" id="KW-1185">Reference proteome</keyword>
<protein>
    <submittedName>
        <fullName evidence="3">Uncharacterized protein</fullName>
    </submittedName>
</protein>
<evidence type="ECO:0000313" key="4">
    <source>
        <dbReference type="Proteomes" id="UP000075714"/>
    </source>
</evidence>
<dbReference type="EMBL" id="LSYV01000025">
    <property type="protein sequence ID" value="KXZ48949.1"/>
    <property type="molecule type" value="Genomic_DNA"/>
</dbReference>
<organism evidence="3 4">
    <name type="scientific">Gonium pectorale</name>
    <name type="common">Green alga</name>
    <dbReference type="NCBI Taxonomy" id="33097"/>
    <lineage>
        <taxon>Eukaryota</taxon>
        <taxon>Viridiplantae</taxon>
        <taxon>Chlorophyta</taxon>
        <taxon>core chlorophytes</taxon>
        <taxon>Chlorophyceae</taxon>
        <taxon>CS clade</taxon>
        <taxon>Chlamydomonadales</taxon>
        <taxon>Volvocaceae</taxon>
        <taxon>Gonium</taxon>
    </lineage>
</organism>
<gene>
    <name evidence="3" type="ORF">GPECTOR_24g239</name>
</gene>
<feature type="transmembrane region" description="Helical" evidence="2">
    <location>
        <begin position="2413"/>
        <end position="2435"/>
    </location>
</feature>
<proteinExistence type="predicted"/>
<feature type="transmembrane region" description="Helical" evidence="2">
    <location>
        <begin position="1777"/>
        <end position="1799"/>
    </location>
</feature>
<name>A0A150GGI0_GONPE</name>
<dbReference type="Proteomes" id="UP000075714">
    <property type="component" value="Unassembled WGS sequence"/>
</dbReference>
<dbReference type="InterPro" id="IPR051246">
    <property type="entry name" value="WDR48"/>
</dbReference>
<keyword evidence="2" id="KW-0472">Membrane</keyword>
<dbReference type="OrthoDB" id="547223at2759"/>
<accession>A0A150GGI0</accession>
<dbReference type="GO" id="GO:0043130">
    <property type="term" value="F:ubiquitin binding"/>
    <property type="evidence" value="ECO:0007669"/>
    <property type="project" value="TreeGrafter"/>
</dbReference>
<feature type="region of interest" description="Disordered" evidence="1">
    <location>
        <begin position="2065"/>
        <end position="2295"/>
    </location>
</feature>
<sequence length="2575" mass="269439">MTPRGRELLHSVETAVESYNATIVYDGASLGFQGIGLFGRGGVELPVPSAQGPSQLFGYDHTIVPGNQSVVQLAVGSTLPYTNWNDFLINADANGTHLTHSNADTDIDVVGDVEMTLSAGSAYAVLTEPMSMLPTGGSLTVQGSRWLVSNGTLLQPNAATPVLTVVPAARGSISSAEGLSVSVAEWNRHVLWTSSYGTILYDTATGRTDLMNTSATVGLSNGSPIIRHGNASLVISQPETLIVQAAGGWAVGNGSIVTAGGGATRVAVTAIPAAGSSVRVGAGSELTVNDWSSYMIRLNGASVELENAARAAASELPDGAGVSLGAGTALAALTDGVEFLPSKTGISVQGSSWTLPNNTLLAPDGGNVAMTVVLTPGSLVRTPSHADVAVGSWNRYTLWAGPADTVLYDAVTGTATALPDGTSVTLEAGAPLSYHADSTLLPAPLQVVVDGTQWRLSNGTRLSAGGSVAALTAVPAFLSSISLANGTTITVRDWYRYVMWAGASQSYLYDTTTGAAFPVPPGSAMSLTRLSLLIGHNSHTRVNAEDATLTVLGGTLVYGNGSRISAAGSSGQQQQIIVLPTSSAAVRLGTTFALSIDGTAPYIAWTGGNGAYLYDTRLLAGYRLAAGSEVALAAGSRIIVHDSGTRVLTAATTMSVANRTWSFSNGVSLRLDGSIVGLVAAPADLSRLTFTRPWSLTLNGASRYGIWAGQSGTLLYDVVLQASFKVADGSTVRFAGGSTITARNGSPEPLRSGSTMTVTGSTWRFENGTTVDGGAGTGSTEQAVMGVHVASIDRVDDEVDRSCAVDFTDAQYQANPYSYDYAAVQRLLLGLPLSDFSTANIAPRVAAAAYGYDAGGPDVSGYNASLLVAGFPAASWEDRGRPAGVVVTCRATTVPATTSVARGVNMVLLDVAVAGNVAKLRGGAITVDGGYGRVLLDGLRVSDNTVVDGNGGGMSVHQSGEVRNMQLEVYVTSSVFSRNRAAVGSGGGVYLGSEIMHQQVVMLNTTLDGNTAAVGGGLSVVKHVSVELAGCTVSNNTADSSNLGSSSAVEFANQQNLGSGGGVMASLCNELQLTSGTVVRNNSASSRGGGLASSSCALLLLNETVVAANGGQSAGGVYVWNALQTRGTYRPDNPVGASIAVVLRSDFLDNRALNTTASDTEMEGFGGGFMVNGHVSTLLADSNFEGNQAAMQGGSIFIESVCDLDSTSWFLARNASSPTAFKGMGTLLDRTVEALQWPRPKFCWGTVVYLPRFFRNEAARSGGALFASHPEALSLVCDAVDNPLSINYGAFDESKMADKVLDAMKKASFQVLDNRIVQSCYKDEIMRLFNQSRALTGTQLSTLEISDNRAKGYGYLIAIIPSKLRILEVQWTGNTSNVASGDVVMVNDTLINGMDAQLAMLLSAYGTTGDVLSGRDDNGTWALGGSSTGDAGVGAIDVLQTLEARPLFRAAPGRVFDVDTNDFRQVVNYHITTYSNIPMDMPIVLLDALDQVASENTTLRQAQVRARYLNSTNGCKAELLGGIEGVARNGTAVMNAMRLRALKGENYSIEFKVEDSVFSGSVEPLVVNVTVPACLIGEVPRDNGYLCQKCDPRSFSLWLDVDPLVNCTYPNLSEITCLPCPDGGECPGGALVVPRQGLWHSAANSTSINPCQNQEACRDGDDEAQDNLVACQEWWYSRPSGFDYQAFADSVRDNNSTLFPDAPGALEDGTYNTSDPGLCVLWGLPYNHPASYAFKQCAEGYGGNLCAVCITVDGVMYAGNGDFECGQCFTRAYSTAIAIFGFLANVVTVLVTIVLTFLADYTEDEDLAIGDLLKVLIVHIQYFVIVTRLNIDWPKSVSGFTSAVSALTGAVVRVYAPSCTLTPDHTPAEAARINALAAIASPLLCVVFVAVLWIVRHWLFNFRNTQAGRAAKDMRTMEEYRHDRATRLAAKKRQDVMSHMDLESYFEEEEYNDPNYNPRSPDLMSGTTRQLLSLQSGKGESIPSRNGTVDGGVVAPDHIGVNIPELGSSSPPATSPRVPTPTRHTTSADAKGTGAGGGANGARCSGDGDAAAGGGIEVAAAHVVDVPQPPLPPPPLAPLPPPAAPPPPAAAEYGGGSPSLSPSPSAGRMADAAASQPPPPGGLTATPGGSSRQPRLPTIPSRGAIADEAADVGNGSGHSSGRDVDRINSIKGSRPASADRIMSIKAGGGGTDRINSIKSGGGGGADRINSIKSGGGGGTDRINSIKGGGGGPPGPEPDRSNSIKGAGGVRISWRRNTKKQTSDRSRASGRSSGGGGSDVGAGGGPGSGGAGGDVERVESRLEKLRRMLSMGSLLVKNFFTYDEEGAEEGEVRWASLANIDRTMTWWRQQLLVVMIACFILYPAWAQAVLQIFGCYYLDQGQGSYPEFQLAQWSQGYWLLNMNQECYSGEHARLYVPIGLVGIFVVCIGIPCLTFFTMWSHRTALRTVHVAQTYGFLYRRYNYDKYYGWEAISQLQTLLLVIVDVFGRVLAVYQQAVLLMGRDAIVRGVTVARETLVGATSKVQMGLKSGLTGITTGLKGVGDSVTTSASKVKSVTQHGLTTIKDQVRRRATTNLQ</sequence>
<feature type="transmembrane region" description="Helical" evidence="2">
    <location>
        <begin position="1873"/>
        <end position="1895"/>
    </location>
</feature>
<keyword evidence="2" id="KW-0812">Transmembrane</keyword>
<comment type="caution">
    <text evidence="3">The sequence shown here is derived from an EMBL/GenBank/DDBJ whole genome shotgun (WGS) entry which is preliminary data.</text>
</comment>